<sequence length="458" mass="51418">MSLASKLGNLEVDPTFNLPKLTADIFHHLTILPAGTATTNVRKVVINNIKLDIFNNAYIKEYAYKAVNMSLGTPSDYASPTTAVPDQIYLPSNFSGLVTVINNTISVPGVPNVYILAQVERQHLAHLISFFSVYPEFGPVYEEYMENPDACITTTSREITYSQSNSRQGTVTKNDLRMTAHLLILLMTKNFNSQTLPIREYVNKYLENRAKAAKFMLDDESAKWLINVDGLENMSSLWNTVPKLKEAIFYFLFRVRGSRGEMSAAISLLGEASMITIKCIQKFIETDKKTLAHMDRQIWNEISQFLGSVTQIRAEIGAMWPYYRIIRPKDTTLSAQNFPNLARAAVLYYKTYIDTSPTFARVFIPTGATIVGLDGYVQTPLDEKHLLSQPGQQGELNANERKVVQTLGIDMAKWETPSKLKAKLHMNTGGINNDILLQFMNFANDRRTPTEPAPSSSS</sequence>
<dbReference type="Gene3D" id="1.10.3050.10">
    <property type="entry name" value="borna disease virus nucleoprotein, domain 2"/>
    <property type="match status" value="1"/>
</dbReference>
<organism evidence="1">
    <name type="scientific">Gudgenby Calliphora mononega-like virus</name>
    <dbReference type="NCBI Taxonomy" id="2716744"/>
    <lineage>
        <taxon>Viruses</taxon>
        <taxon>Riboviria</taxon>
        <taxon>Orthornavirae</taxon>
        <taxon>Negarnaviricota</taxon>
        <taxon>Haploviricotina</taxon>
        <taxon>Monjiviricetes</taxon>
        <taxon>Mononegavirales</taxon>
        <taxon>Xinmoviridae</taxon>
        <taxon>Gudgevirus</taxon>
        <taxon>Gudgevirus namadgii</taxon>
    </lineage>
</organism>
<evidence type="ECO:0000313" key="1">
    <source>
        <dbReference type="EMBL" id="QIJ70027.1"/>
    </source>
</evidence>
<keyword evidence="1" id="KW-0946">Virion</keyword>
<keyword evidence="1" id="KW-0543">Viral nucleoprotein</keyword>
<dbReference type="EMBL" id="MT129693">
    <property type="protein sequence ID" value="QIJ70027.1"/>
    <property type="molecule type" value="Viral_cRNA"/>
</dbReference>
<dbReference type="Pfam" id="PF06407">
    <property type="entry name" value="BDV_P40"/>
    <property type="match status" value="1"/>
</dbReference>
<proteinExistence type="predicted"/>
<dbReference type="GO" id="GO:0019013">
    <property type="term" value="C:viral nucleocapsid"/>
    <property type="evidence" value="ECO:0007669"/>
    <property type="project" value="UniProtKB-KW"/>
</dbReference>
<protein>
    <submittedName>
        <fullName evidence="1">Putative nucleoprotein</fullName>
    </submittedName>
</protein>
<name>A0A6G7PSJ4_9MONO</name>
<dbReference type="InterPro" id="IPR015970">
    <property type="entry name" value="P40_nucleoprot_sub2_BD-vir"/>
</dbReference>
<dbReference type="InterPro" id="IPR009441">
    <property type="entry name" value="P40_nucleoprot_BD-vir"/>
</dbReference>
<accession>A0A6G7PSJ4</accession>
<reference evidence="1" key="1">
    <citation type="submission" date="2020-02" db="EMBL/GenBank/DDBJ databases">
        <title>Comparative analysis of RNA virome composition in rabbits and associated ectoparasites.</title>
        <authorList>
            <person name="Mahar J.E."/>
            <person name="Shi M."/>
            <person name="Hall R.N."/>
            <person name="Strive T."/>
            <person name="Holmes E.C."/>
        </authorList>
    </citation>
    <scope>NUCLEOTIDE SEQUENCE</scope>
    <source>
        <strain evidence="1">GudgCaA_DN63315-6</strain>
    </source>
</reference>